<dbReference type="PANTHER" id="PTHR31672">
    <property type="entry name" value="BNACNNG10540D PROTEIN"/>
    <property type="match status" value="1"/>
</dbReference>
<name>A0A9R0IL00_SPIOL</name>
<reference evidence="3" key="2">
    <citation type="submission" date="2025-08" db="UniProtKB">
        <authorList>
            <consortium name="RefSeq"/>
        </authorList>
    </citation>
    <scope>IDENTIFICATION</scope>
    <source>
        <tissue evidence="3">Leaf</tissue>
    </source>
</reference>
<dbReference type="KEGG" id="soe:110790717"/>
<evidence type="ECO:0000313" key="2">
    <source>
        <dbReference type="Proteomes" id="UP000813463"/>
    </source>
</evidence>
<dbReference type="RefSeq" id="XP_021851182.2">
    <property type="nucleotide sequence ID" value="XM_021995490.2"/>
</dbReference>
<evidence type="ECO:0000313" key="3">
    <source>
        <dbReference type="RefSeq" id="XP_021851182.2"/>
    </source>
</evidence>
<accession>A0A9R0IL00</accession>
<feature type="compositionally biased region" description="Acidic residues" evidence="1">
    <location>
        <begin position="430"/>
        <end position="452"/>
    </location>
</feature>
<feature type="region of interest" description="Disordered" evidence="1">
    <location>
        <begin position="423"/>
        <end position="498"/>
    </location>
</feature>
<evidence type="ECO:0000256" key="1">
    <source>
        <dbReference type="SAM" id="MobiDB-lite"/>
    </source>
</evidence>
<keyword evidence="2" id="KW-1185">Reference proteome</keyword>
<proteinExistence type="predicted"/>
<feature type="compositionally biased region" description="Acidic residues" evidence="1">
    <location>
        <begin position="459"/>
        <end position="488"/>
    </location>
</feature>
<protein>
    <submittedName>
        <fullName evidence="3">F-box protein At3g07870</fullName>
    </submittedName>
</protein>
<dbReference type="GeneID" id="110790717"/>
<dbReference type="NCBIfam" id="TIGR01640">
    <property type="entry name" value="F_box_assoc_1"/>
    <property type="match status" value="1"/>
</dbReference>
<dbReference type="AlphaFoldDB" id="A0A9R0IL00"/>
<sequence>MKGLKHEEGPLMGLSEDLILEILFRSTIRSLGRLCCVSKKLDTLISNPGFAISRLNFSNATTPPLTLAMQKYNTISSLKFRSSTDITKGVNLIGLDRQFDDDNSFDGCYFFIVGSCHGLLCLYIKEKKKRGKDLMYLWNPTTNESRKISLPVERSLTYVKVDSCWFGFLPSLNDYKILLVYTVYKPAYADHMYLYSLRNKRWEEVRVCDKDLSSISQSDSVFMDEALHYLIRRQCIFKFDLVTETLKRISISFAPELFSNAYQTYLSVIGEYDCLCVGFVHHSKKNVQRVSDDDSEGDEGDKWMFELWMLEEYNNWGSWKKLYNIDLQEKIARRCTQFLGITYSGLLCFLNVHDRLVLIDPSWDPPSHVIVGNCAKVYKLISYVRSLVSPSSPFVVDDDEQPGGNSCLRTSFRLPPCPWIAVSGGVNVDATDDDDDEEEDDDGADSDDDDGDDHNNDGGDSDDSDDDDDGDDHDDDDDGGGDEDEEDGGGGINLTLSL</sequence>
<dbReference type="SUPFAM" id="SSF81383">
    <property type="entry name" value="F-box domain"/>
    <property type="match status" value="1"/>
</dbReference>
<dbReference type="InterPro" id="IPR050796">
    <property type="entry name" value="SCF_F-box_component"/>
</dbReference>
<reference evidence="2" key="1">
    <citation type="journal article" date="2021" name="Nat. Commun.">
        <title>Genomic analyses provide insights into spinach domestication and the genetic basis of agronomic traits.</title>
        <authorList>
            <person name="Cai X."/>
            <person name="Sun X."/>
            <person name="Xu C."/>
            <person name="Sun H."/>
            <person name="Wang X."/>
            <person name="Ge C."/>
            <person name="Zhang Z."/>
            <person name="Wang Q."/>
            <person name="Fei Z."/>
            <person name="Jiao C."/>
            <person name="Wang Q."/>
        </authorList>
    </citation>
    <scope>NUCLEOTIDE SEQUENCE [LARGE SCALE GENOMIC DNA]</scope>
    <source>
        <strain evidence="2">cv. Varoflay</strain>
    </source>
</reference>
<dbReference type="PANTHER" id="PTHR31672:SF13">
    <property type="entry name" value="F-BOX PROTEIN CPR30-LIKE"/>
    <property type="match status" value="1"/>
</dbReference>
<gene>
    <name evidence="3" type="primary">LOC110790717</name>
</gene>
<dbReference type="Proteomes" id="UP000813463">
    <property type="component" value="Chromosome 6"/>
</dbReference>
<dbReference type="InterPro" id="IPR017451">
    <property type="entry name" value="F-box-assoc_interact_dom"/>
</dbReference>
<organism evidence="2 3">
    <name type="scientific">Spinacia oleracea</name>
    <name type="common">Spinach</name>
    <dbReference type="NCBI Taxonomy" id="3562"/>
    <lineage>
        <taxon>Eukaryota</taxon>
        <taxon>Viridiplantae</taxon>
        <taxon>Streptophyta</taxon>
        <taxon>Embryophyta</taxon>
        <taxon>Tracheophyta</taxon>
        <taxon>Spermatophyta</taxon>
        <taxon>Magnoliopsida</taxon>
        <taxon>eudicotyledons</taxon>
        <taxon>Gunneridae</taxon>
        <taxon>Pentapetalae</taxon>
        <taxon>Caryophyllales</taxon>
        <taxon>Chenopodiaceae</taxon>
        <taxon>Chenopodioideae</taxon>
        <taxon>Anserineae</taxon>
        <taxon>Spinacia</taxon>
    </lineage>
</organism>
<dbReference type="InterPro" id="IPR036047">
    <property type="entry name" value="F-box-like_dom_sf"/>
</dbReference>